<proteinExistence type="predicted"/>
<comment type="caution">
    <text evidence="1">The sequence shown here is derived from an EMBL/GenBank/DDBJ whole genome shotgun (WGS) entry which is preliminary data.</text>
</comment>
<gene>
    <name evidence="1" type="ORF">ACFWGY_04575</name>
</gene>
<reference evidence="1 2" key="1">
    <citation type="submission" date="2024-09" db="EMBL/GenBank/DDBJ databases">
        <title>The Natural Products Discovery Center: Release of the First 8490 Sequenced Strains for Exploring Actinobacteria Biosynthetic Diversity.</title>
        <authorList>
            <person name="Kalkreuter E."/>
            <person name="Kautsar S.A."/>
            <person name="Yang D."/>
            <person name="Bader C.D."/>
            <person name="Teijaro C.N."/>
            <person name="Fluegel L."/>
            <person name="Davis C.M."/>
            <person name="Simpson J.R."/>
            <person name="Lauterbach L."/>
            <person name="Steele A.D."/>
            <person name="Gui C."/>
            <person name="Meng S."/>
            <person name="Li G."/>
            <person name="Viehrig K."/>
            <person name="Ye F."/>
            <person name="Su P."/>
            <person name="Kiefer A.F."/>
            <person name="Nichols A."/>
            <person name="Cepeda A.J."/>
            <person name="Yan W."/>
            <person name="Fan B."/>
            <person name="Jiang Y."/>
            <person name="Adhikari A."/>
            <person name="Zheng C.-J."/>
            <person name="Schuster L."/>
            <person name="Cowan T.M."/>
            <person name="Smanski M.J."/>
            <person name="Chevrette M.G."/>
            <person name="De Carvalho L.P.S."/>
            <person name="Shen B."/>
        </authorList>
    </citation>
    <scope>NUCLEOTIDE SEQUENCE [LARGE SCALE GENOMIC DNA]</scope>
    <source>
        <strain evidence="1 2">NPDC060353</strain>
    </source>
</reference>
<dbReference type="Proteomes" id="UP001598673">
    <property type="component" value="Unassembled WGS sequence"/>
</dbReference>
<name>A0ABW6G068_9PSEU</name>
<organism evidence="1 2">
    <name type="scientific">Prauserella salsuginis</name>
    <dbReference type="NCBI Taxonomy" id="387889"/>
    <lineage>
        <taxon>Bacteria</taxon>
        <taxon>Bacillati</taxon>
        <taxon>Actinomycetota</taxon>
        <taxon>Actinomycetes</taxon>
        <taxon>Pseudonocardiales</taxon>
        <taxon>Pseudonocardiaceae</taxon>
        <taxon>Prauserella</taxon>
        <taxon>Prauserella salsuginis group</taxon>
    </lineage>
</organism>
<protein>
    <submittedName>
        <fullName evidence="1">Uncharacterized protein</fullName>
    </submittedName>
</protein>
<sequence>MSDRRRHWWTAGCRPWDDQHLASPASARIPRVGVRRQAVRAVDPRRYNGTMAVVTSRQPG</sequence>
<evidence type="ECO:0000313" key="2">
    <source>
        <dbReference type="Proteomes" id="UP001598673"/>
    </source>
</evidence>
<dbReference type="RefSeq" id="WP_258945854.1">
    <property type="nucleotide sequence ID" value="NZ_JBHXCV010000002.1"/>
</dbReference>
<evidence type="ECO:0000313" key="1">
    <source>
        <dbReference type="EMBL" id="MFD6792589.1"/>
    </source>
</evidence>
<dbReference type="EMBL" id="JBHXCV010000002">
    <property type="protein sequence ID" value="MFD6792589.1"/>
    <property type="molecule type" value="Genomic_DNA"/>
</dbReference>
<keyword evidence="2" id="KW-1185">Reference proteome</keyword>
<accession>A0ABW6G068</accession>